<proteinExistence type="predicted"/>
<dbReference type="Proteomes" id="UP001159659">
    <property type="component" value="Unassembled WGS sequence"/>
</dbReference>
<dbReference type="PANTHER" id="PTHR37067">
    <property type="entry name" value="PX DOMAIN-CONTAINING PROTEIN"/>
    <property type="match status" value="1"/>
</dbReference>
<evidence type="ECO:0000313" key="1">
    <source>
        <dbReference type="EMBL" id="CAI5705317.1"/>
    </source>
</evidence>
<sequence>MKTKAQNVADTRWKSMFKVNDWFRKHRVAALAYLSEKNPPCTPPLTCYSKIVGQADVDYVDLEFSVLSQNEKYPIELKKVEDKLIDLGDFFQATRKEIGVEEVASNVKNIVISCVIMIAGLANIEAERDSRNDAADSIPPVLPHQLVRLRGREFTDIIRKQKDRLSYR</sequence>
<dbReference type="AlphaFoldDB" id="A0AAV0SSU7"/>
<evidence type="ECO:0000313" key="2">
    <source>
        <dbReference type="Proteomes" id="UP001159659"/>
    </source>
</evidence>
<dbReference type="EMBL" id="CANTFK010000037">
    <property type="protein sequence ID" value="CAI5705317.1"/>
    <property type="molecule type" value="Genomic_DNA"/>
</dbReference>
<gene>
    <name evidence="1" type="ORF">PFR002_LOCUS548</name>
</gene>
<organism evidence="1 2">
    <name type="scientific">Peronospora farinosa</name>
    <dbReference type="NCBI Taxonomy" id="134698"/>
    <lineage>
        <taxon>Eukaryota</taxon>
        <taxon>Sar</taxon>
        <taxon>Stramenopiles</taxon>
        <taxon>Oomycota</taxon>
        <taxon>Peronosporomycetes</taxon>
        <taxon>Peronosporales</taxon>
        <taxon>Peronosporaceae</taxon>
        <taxon>Peronospora</taxon>
    </lineage>
</organism>
<dbReference type="PANTHER" id="PTHR37067:SF3">
    <property type="entry name" value="PX DOMAIN-CONTAINING PROTEIN"/>
    <property type="match status" value="1"/>
</dbReference>
<reference evidence="1" key="1">
    <citation type="submission" date="2022-12" db="EMBL/GenBank/DDBJ databases">
        <authorList>
            <person name="Webb A."/>
        </authorList>
    </citation>
    <scope>NUCLEOTIDE SEQUENCE</scope>
    <source>
        <strain evidence="1">Pf2</strain>
    </source>
</reference>
<protein>
    <submittedName>
        <fullName evidence="1">Uncharacterized protein</fullName>
    </submittedName>
</protein>
<accession>A0AAV0SSU7</accession>
<comment type="caution">
    <text evidence="1">The sequence shown here is derived from an EMBL/GenBank/DDBJ whole genome shotgun (WGS) entry which is preliminary data.</text>
</comment>
<name>A0AAV0SSU7_9STRA</name>